<dbReference type="Gene3D" id="1.10.10.60">
    <property type="entry name" value="Homeodomain-like"/>
    <property type="match status" value="2"/>
</dbReference>
<keyword evidence="1" id="KW-0805">Transcription regulation</keyword>
<dbReference type="RefSeq" id="WP_111145339.1">
    <property type="nucleotide sequence ID" value="NZ_QKRB01000030.1"/>
</dbReference>
<dbReference type="Gene3D" id="2.60.120.10">
    <property type="entry name" value="Jelly Rolls"/>
    <property type="match status" value="1"/>
</dbReference>
<proteinExistence type="predicted"/>
<dbReference type="PROSITE" id="PS01124">
    <property type="entry name" value="HTH_ARAC_FAMILY_2"/>
    <property type="match status" value="1"/>
</dbReference>
<evidence type="ECO:0000259" key="4">
    <source>
        <dbReference type="PROSITE" id="PS01124"/>
    </source>
</evidence>
<reference evidence="5 6" key="1">
    <citation type="submission" date="2018-06" db="EMBL/GenBank/DDBJ databases">
        <title>Paenibacillus imtechensis sp. nov.</title>
        <authorList>
            <person name="Pinnaka A.K."/>
            <person name="Singh H."/>
            <person name="Kaur M."/>
        </authorList>
    </citation>
    <scope>NUCLEOTIDE SEQUENCE [LARGE SCALE GENOMIC DNA]</scope>
    <source>
        <strain evidence="5 6">SMB1</strain>
    </source>
</reference>
<dbReference type="AlphaFoldDB" id="A0A2W1M0E7"/>
<keyword evidence="6" id="KW-1185">Reference proteome</keyword>
<keyword evidence="3" id="KW-0804">Transcription</keyword>
<dbReference type="InterPro" id="IPR018062">
    <property type="entry name" value="HTH_AraC-typ_CS"/>
</dbReference>
<gene>
    <name evidence="5" type="ORF">DNH61_03720</name>
</gene>
<dbReference type="PROSITE" id="PS00041">
    <property type="entry name" value="HTH_ARAC_FAMILY_1"/>
    <property type="match status" value="1"/>
</dbReference>
<evidence type="ECO:0000256" key="3">
    <source>
        <dbReference type="ARBA" id="ARBA00023163"/>
    </source>
</evidence>
<dbReference type="GO" id="GO:0043565">
    <property type="term" value="F:sequence-specific DNA binding"/>
    <property type="evidence" value="ECO:0007669"/>
    <property type="project" value="InterPro"/>
</dbReference>
<evidence type="ECO:0000256" key="2">
    <source>
        <dbReference type="ARBA" id="ARBA00023125"/>
    </source>
</evidence>
<dbReference type="InterPro" id="IPR009057">
    <property type="entry name" value="Homeodomain-like_sf"/>
</dbReference>
<dbReference type="SUPFAM" id="SSF46689">
    <property type="entry name" value="Homeodomain-like"/>
    <property type="match status" value="2"/>
</dbReference>
<dbReference type="InterPro" id="IPR018060">
    <property type="entry name" value="HTH_AraC"/>
</dbReference>
<organism evidence="5 6">
    <name type="scientific">Paenibacillus sambharensis</name>
    <dbReference type="NCBI Taxonomy" id="1803190"/>
    <lineage>
        <taxon>Bacteria</taxon>
        <taxon>Bacillati</taxon>
        <taxon>Bacillota</taxon>
        <taxon>Bacilli</taxon>
        <taxon>Bacillales</taxon>
        <taxon>Paenibacillaceae</taxon>
        <taxon>Paenibacillus</taxon>
    </lineage>
</organism>
<dbReference type="Pfam" id="PF12833">
    <property type="entry name" value="HTH_18"/>
    <property type="match status" value="1"/>
</dbReference>
<dbReference type="GO" id="GO:0003700">
    <property type="term" value="F:DNA-binding transcription factor activity"/>
    <property type="evidence" value="ECO:0007669"/>
    <property type="project" value="InterPro"/>
</dbReference>
<dbReference type="SMART" id="SM00342">
    <property type="entry name" value="HTH_ARAC"/>
    <property type="match status" value="1"/>
</dbReference>
<dbReference type="Proteomes" id="UP000249522">
    <property type="component" value="Unassembled WGS sequence"/>
</dbReference>
<evidence type="ECO:0000313" key="6">
    <source>
        <dbReference type="Proteomes" id="UP000249522"/>
    </source>
</evidence>
<sequence length="283" mass="33709">MNKVLFELPPMPYYITIGQTRYEPGQQHPNRRNIGVFDLLFVLQGTLFMGEEDKQWQVRQGQSLLLLPDRYHYTSAICTKETVFYWIHFEYNGTYREISDPHTSLPIRHAWANPYYLKLQQHSTPRQFASIVRLLEVMHEQTNANGSATYWKEQQQFMDLLQLLEEDEQDDSTTSSVVKLAERTEAYLRRHYQKDLTNEILAESLHFHSNYIVRCMKEIYQCTPMEYLLQYRLEQAKLLLIKTEWPIAKVGEQVGFHYAPYFSSCFKRYIGMTPLSFRKLYSL</sequence>
<evidence type="ECO:0000256" key="1">
    <source>
        <dbReference type="ARBA" id="ARBA00023015"/>
    </source>
</evidence>
<accession>A0A2W1M0E7</accession>
<dbReference type="InterPro" id="IPR037923">
    <property type="entry name" value="HTH-like"/>
</dbReference>
<dbReference type="PANTHER" id="PTHR43280:SF2">
    <property type="entry name" value="HTH-TYPE TRANSCRIPTIONAL REGULATOR EXSA"/>
    <property type="match status" value="1"/>
</dbReference>
<dbReference type="EMBL" id="QKRB01000030">
    <property type="protein sequence ID" value="PZD97197.1"/>
    <property type="molecule type" value="Genomic_DNA"/>
</dbReference>
<evidence type="ECO:0000313" key="5">
    <source>
        <dbReference type="EMBL" id="PZD97197.1"/>
    </source>
</evidence>
<dbReference type="SUPFAM" id="SSF51215">
    <property type="entry name" value="Regulatory protein AraC"/>
    <property type="match status" value="1"/>
</dbReference>
<dbReference type="PANTHER" id="PTHR43280">
    <property type="entry name" value="ARAC-FAMILY TRANSCRIPTIONAL REGULATOR"/>
    <property type="match status" value="1"/>
</dbReference>
<name>A0A2W1M0E7_9BACL</name>
<comment type="caution">
    <text evidence="5">The sequence shown here is derived from an EMBL/GenBank/DDBJ whole genome shotgun (WGS) entry which is preliminary data.</text>
</comment>
<dbReference type="OrthoDB" id="192171at2"/>
<dbReference type="InterPro" id="IPR014710">
    <property type="entry name" value="RmlC-like_jellyroll"/>
</dbReference>
<keyword evidence="2" id="KW-0238">DNA-binding</keyword>
<feature type="domain" description="HTH araC/xylS-type" evidence="4">
    <location>
        <begin position="182"/>
        <end position="280"/>
    </location>
</feature>
<protein>
    <submittedName>
        <fullName evidence="5">AraC family transcriptional regulator</fullName>
    </submittedName>
</protein>